<keyword evidence="3" id="KW-1005">Bacterial flagellum biogenesis</keyword>
<keyword evidence="5" id="KW-1185">Reference proteome</keyword>
<dbReference type="Gene3D" id="1.20.58.300">
    <property type="entry name" value="FlgN-like"/>
    <property type="match status" value="1"/>
</dbReference>
<dbReference type="RefSeq" id="WP_378117798.1">
    <property type="nucleotide sequence ID" value="NZ_JBHRTF010000003.1"/>
</dbReference>
<dbReference type="Pfam" id="PF05130">
    <property type="entry name" value="FlgN"/>
    <property type="match status" value="1"/>
</dbReference>
<keyword evidence="4" id="KW-0969">Cilium</keyword>
<sequence length="158" mass="17945">MSLDINLLRQMHAQDSSAIQQLKQLLIDEREQLAQRKQDQLSTIAEQKTILVDQLNHNSKQRTAVLNALNLPTNAQGWDLFLQRNTATLPLREDWQRLVVEFEECQQLNDINGKLIARSQQTLNHLLNLLRGKVATASLYTAQGLKSEQTSSFTVAKA</sequence>
<name>A0ABV7FCY5_9GAMM</name>
<proteinExistence type="inferred from homology"/>
<evidence type="ECO:0000256" key="1">
    <source>
        <dbReference type="ARBA" id="ARBA00002397"/>
    </source>
</evidence>
<reference evidence="5" key="1">
    <citation type="journal article" date="2019" name="Int. J. Syst. Evol. Microbiol.">
        <title>The Global Catalogue of Microorganisms (GCM) 10K type strain sequencing project: providing services to taxonomists for standard genome sequencing and annotation.</title>
        <authorList>
            <consortium name="The Broad Institute Genomics Platform"/>
            <consortium name="The Broad Institute Genome Sequencing Center for Infectious Disease"/>
            <person name="Wu L."/>
            <person name="Ma J."/>
        </authorList>
    </citation>
    <scope>NUCLEOTIDE SEQUENCE [LARGE SCALE GENOMIC DNA]</scope>
    <source>
        <strain evidence="5">KCTC 52237</strain>
    </source>
</reference>
<accession>A0ABV7FCY5</accession>
<evidence type="ECO:0000313" key="5">
    <source>
        <dbReference type="Proteomes" id="UP001595555"/>
    </source>
</evidence>
<gene>
    <name evidence="4" type="ORF">ACFODX_07935</name>
</gene>
<evidence type="ECO:0000256" key="2">
    <source>
        <dbReference type="ARBA" id="ARBA00007703"/>
    </source>
</evidence>
<keyword evidence="4" id="KW-0282">Flagellum</keyword>
<evidence type="ECO:0000256" key="3">
    <source>
        <dbReference type="ARBA" id="ARBA00022795"/>
    </source>
</evidence>
<organism evidence="4 5">
    <name type="scientific">Cellvibrio fontiphilus</name>
    <dbReference type="NCBI Taxonomy" id="1815559"/>
    <lineage>
        <taxon>Bacteria</taxon>
        <taxon>Pseudomonadati</taxon>
        <taxon>Pseudomonadota</taxon>
        <taxon>Gammaproteobacteria</taxon>
        <taxon>Cellvibrionales</taxon>
        <taxon>Cellvibrionaceae</taxon>
        <taxon>Cellvibrio</taxon>
    </lineage>
</organism>
<dbReference type="SUPFAM" id="SSF140566">
    <property type="entry name" value="FlgN-like"/>
    <property type="match status" value="1"/>
</dbReference>
<protein>
    <submittedName>
        <fullName evidence="4">Flagella synthesis protein FlgN</fullName>
    </submittedName>
</protein>
<comment type="caution">
    <text evidence="4">The sequence shown here is derived from an EMBL/GenBank/DDBJ whole genome shotgun (WGS) entry which is preliminary data.</text>
</comment>
<comment type="function">
    <text evidence="1">Required for the efficient initiation of filament assembly.</text>
</comment>
<dbReference type="InterPro" id="IPR007809">
    <property type="entry name" value="FlgN-like"/>
</dbReference>
<keyword evidence="4" id="KW-0966">Cell projection</keyword>
<dbReference type="InterPro" id="IPR036679">
    <property type="entry name" value="FlgN-like_sf"/>
</dbReference>
<evidence type="ECO:0000313" key="4">
    <source>
        <dbReference type="EMBL" id="MFC3115481.1"/>
    </source>
</evidence>
<dbReference type="Proteomes" id="UP001595555">
    <property type="component" value="Unassembled WGS sequence"/>
</dbReference>
<comment type="similarity">
    <text evidence="2">Belongs to the FlgN family.</text>
</comment>
<dbReference type="EMBL" id="JBHRTF010000003">
    <property type="protein sequence ID" value="MFC3115481.1"/>
    <property type="molecule type" value="Genomic_DNA"/>
</dbReference>